<reference evidence="4" key="1">
    <citation type="submission" date="2021-05" db="EMBL/GenBank/DDBJ databases">
        <title>Encephalitozoon hellem ATCC 50604 Complete Genome.</title>
        <authorList>
            <person name="Mascarenhas dos Santos A.C."/>
            <person name="Julian A.T."/>
            <person name="Pombert J.-F."/>
        </authorList>
    </citation>
    <scope>NUCLEOTIDE SEQUENCE</scope>
    <source>
        <strain evidence="4">ATCC 50604</strain>
    </source>
</reference>
<dbReference type="PROSITE" id="PS50077">
    <property type="entry name" value="HEAT_REPEAT"/>
    <property type="match status" value="1"/>
</dbReference>
<name>A0A9Q9C555_ENCHE</name>
<evidence type="ECO:0000256" key="3">
    <source>
        <dbReference type="PROSITE-ProRule" id="PRU00103"/>
    </source>
</evidence>
<dbReference type="EMBL" id="CP075157">
    <property type="protein sequence ID" value="UTX44356.1"/>
    <property type="molecule type" value="Genomic_DNA"/>
</dbReference>
<keyword evidence="7" id="KW-1185">Reference proteome</keyword>
<comment type="similarity">
    <text evidence="1">Belongs to the SF3B1 family.</text>
</comment>
<evidence type="ECO:0000313" key="4">
    <source>
        <dbReference type="EMBL" id="UTX44356.1"/>
    </source>
</evidence>
<evidence type="ECO:0000313" key="5">
    <source>
        <dbReference type="EMBL" id="WEL39857.1"/>
    </source>
</evidence>
<dbReference type="Proteomes" id="UP001217963">
    <property type="component" value="Chromosome XI"/>
</dbReference>
<dbReference type="InterPro" id="IPR021133">
    <property type="entry name" value="HEAT_type_2"/>
</dbReference>
<dbReference type="InterPro" id="IPR011989">
    <property type="entry name" value="ARM-like"/>
</dbReference>
<dbReference type="OrthoDB" id="2196406at2759"/>
<dbReference type="EMBL" id="CP119072">
    <property type="protein sequence ID" value="WEL39857.1"/>
    <property type="molecule type" value="Genomic_DNA"/>
</dbReference>
<dbReference type="InterPro" id="IPR016024">
    <property type="entry name" value="ARM-type_fold"/>
</dbReference>
<keyword evidence="2" id="KW-0747">Spliceosome</keyword>
<feature type="repeat" description="HEAT" evidence="3">
    <location>
        <begin position="327"/>
        <end position="365"/>
    </location>
</feature>
<evidence type="ECO:0000313" key="7">
    <source>
        <dbReference type="Proteomes" id="UP001217963"/>
    </source>
</evidence>
<dbReference type="Gene3D" id="1.25.10.10">
    <property type="entry name" value="Leucine-rich Repeat Variant"/>
    <property type="match status" value="2"/>
</dbReference>
<keyword evidence="2" id="KW-0507">mRNA processing</keyword>
<dbReference type="GO" id="GO:0005681">
    <property type="term" value="C:spliceosomal complex"/>
    <property type="evidence" value="ECO:0007669"/>
    <property type="project" value="UniProtKB-KW"/>
</dbReference>
<dbReference type="SUPFAM" id="SSF48371">
    <property type="entry name" value="ARM repeat"/>
    <property type="match status" value="1"/>
</dbReference>
<dbReference type="AlphaFoldDB" id="A0A9Q9C555"/>
<reference evidence="5 7" key="2">
    <citation type="submission" date="2023-02" db="EMBL/GenBank/DDBJ databases">
        <title>Encephalitozoon hellem ATCC 50451 complete genome.</title>
        <authorList>
            <person name="Mascarenhas dos Santos A.C."/>
            <person name="Julian A.T."/>
            <person name="Pombert J.-F."/>
        </authorList>
    </citation>
    <scope>NUCLEOTIDE SEQUENCE [LARGE SCALE GENOMIC DNA]</scope>
    <source>
        <strain evidence="5 7">ATCC 50451</strain>
    </source>
</reference>
<evidence type="ECO:0000313" key="6">
    <source>
        <dbReference type="Proteomes" id="UP001059546"/>
    </source>
</evidence>
<accession>A0A9Q9C555</accession>
<dbReference type="PANTHER" id="PTHR12097">
    <property type="entry name" value="SPLICING FACTOR 3B, SUBUNIT 1-RELATED"/>
    <property type="match status" value="1"/>
</dbReference>
<dbReference type="GO" id="GO:0003729">
    <property type="term" value="F:mRNA binding"/>
    <property type="evidence" value="ECO:0007669"/>
    <property type="project" value="InterPro"/>
</dbReference>
<gene>
    <name evidence="4" type="ORF">GPU96_11g21580</name>
    <name evidence="5" type="ORF">PFJ87_11g00940</name>
</gene>
<evidence type="ECO:0000256" key="1">
    <source>
        <dbReference type="ARBA" id="ARBA00005754"/>
    </source>
</evidence>
<proteinExistence type="inferred from homology"/>
<organism evidence="4 6">
    <name type="scientific">Encephalitozoon hellem</name>
    <name type="common">Microsporidian parasite</name>
    <dbReference type="NCBI Taxonomy" id="27973"/>
    <lineage>
        <taxon>Eukaryota</taxon>
        <taxon>Fungi</taxon>
        <taxon>Fungi incertae sedis</taxon>
        <taxon>Microsporidia</taxon>
        <taxon>Unikaryonidae</taxon>
        <taxon>Encephalitozoon</taxon>
    </lineage>
</organism>
<evidence type="ECO:0000256" key="2">
    <source>
        <dbReference type="ARBA" id="ARBA00022728"/>
    </source>
</evidence>
<sequence length="902" mass="102410">MEEKSSRRSVRRKMSVWDEDDAVDRRNVSKWEITPRTATQSKRLKWDQTPLGYIRVEDDLWSGTRMSSGSVWDKEALEGEGGAEYSEMTLREINMCLPAKGYKRYDLRYASGGEELNVKDLPEISAEEKDFFMPLLEAKDGDEADVYKGILLIKNGNKKMSMHGFKILKKKDVNAVLEKVLLMAMSLELSDKDKEKVIGLLRFLLSDADMSEVKYMKEVLLVVGSYSYFPSLRRMCMPVLALIYRCGFEHSIQAIEECFTSKEPYVREVSGNVVGTFICHFDTPRIHGLLSSLARSKSDEARKTCIRCIIGICEFAGGDIASYLEPVLDILSRLVTDRNRFIRMDAANAMSYIFKLISPLKTLQMDGIFDILRKEVSRSGGIEFSSLLKAMSCLCHGRKEHSEEVFNLLKESNERGTSSLKVFERVCDTISIEDSWKYFDQMSGIFFSSKGRENASLVVSICTKIGGDARVAKRILEHYTDPLNAGLISRIFSRIPKMRFGKEEVEMYYRSICNAIPHDGATASLVLLLVSKEFLQQRHVSMVASESFKLLKDPSLDTRIRGLKAIGGLAKILNAKELSYYGNLLMENITGSDQETLPFVLKAICSVYNSHQFRPAYEIVPSILPILKSKEQKAVASGVMLLHTICMNSPEECQKISMKEWMRISYELVDSLASWNKEIRKNATESLGCISRIVGPQEILDILIDNLESEDKNQRAGSSLGISIVGEYNGLFSILPTLVTDYKTPSPLVQQGILKTMCHFFQREYQVPSTYVYSMLPMIEDAMMDEDPLYRNLGISLVRHIVLNHPPSTTDIELVIHLLNLVWANILDPVPVILQSFDECMESFATILSSQVMYGYVQQGLFHPSRRVRERYSTVLEIMEHFDSTTLSQCFLVEEEFLNIPK</sequence>
<keyword evidence="2" id="KW-0508">mRNA splicing</keyword>
<protein>
    <submittedName>
        <fullName evidence="4">U2 snRNP spliceosome subunit HSH155</fullName>
    </submittedName>
</protein>
<dbReference type="InterPro" id="IPR038737">
    <property type="entry name" value="SF3b_su1-like"/>
</dbReference>
<dbReference type="Proteomes" id="UP001059546">
    <property type="component" value="Chromosome XI"/>
</dbReference>
<dbReference type="GO" id="GO:0000245">
    <property type="term" value="P:spliceosomal complex assembly"/>
    <property type="evidence" value="ECO:0007669"/>
    <property type="project" value="InterPro"/>
</dbReference>